<dbReference type="PANTHER" id="PTHR46803">
    <property type="entry name" value="E3 UBIQUITIN-PROTEIN LIGASE CHIP"/>
    <property type="match status" value="1"/>
</dbReference>
<evidence type="ECO:0000313" key="8">
    <source>
        <dbReference type="EMBL" id="CAL4162482.1"/>
    </source>
</evidence>
<comment type="catalytic activity">
    <reaction evidence="1">
        <text>S-ubiquitinyl-[E2 ubiquitin-conjugating enzyme]-L-cysteine + [acceptor protein]-L-lysine = [E2 ubiquitin-conjugating enzyme]-L-cysteine + N(6)-ubiquitinyl-[acceptor protein]-L-lysine.</text>
        <dbReference type="EC" id="2.3.2.27"/>
    </reaction>
</comment>
<evidence type="ECO:0000256" key="1">
    <source>
        <dbReference type="ARBA" id="ARBA00000900"/>
    </source>
</evidence>
<evidence type="ECO:0000256" key="4">
    <source>
        <dbReference type="ARBA" id="ARBA00022737"/>
    </source>
</evidence>
<evidence type="ECO:0000259" key="7">
    <source>
        <dbReference type="Pfam" id="PF18391"/>
    </source>
</evidence>
<dbReference type="EMBL" id="CAXKWB010045582">
    <property type="protein sequence ID" value="CAL4162482.1"/>
    <property type="molecule type" value="Genomic_DNA"/>
</dbReference>
<dbReference type="SUPFAM" id="SSF48452">
    <property type="entry name" value="TPR-like"/>
    <property type="match status" value="1"/>
</dbReference>
<sequence>MRKFMIWVRVNPASYLALFSIHLFYRQLLRIVNKLSNSQCATCKDLFKSFYEKMTDVELKNKGNKLYASRKFDEAIKCYSEAISKKPSVAVYYTNRALCNLKLKRWELVCQDCRTALELDSSLVKAHFFLGQALLETENYDESIKHLQRAQDLAKEQKVNYGDDIACVIRVARKRRFNVAEEKRITQEIELQSYLNRLVLEDRDRSTDEVQNKYDGDEDKAQEEIMKIEEQCYFSVYHDFFNKKTNKRR</sequence>
<comment type="caution">
    <text evidence="8">The sequence shown here is derived from an EMBL/GenBank/DDBJ whole genome shotgun (WGS) entry which is preliminary data.</text>
</comment>
<dbReference type="Gene3D" id="1.25.40.10">
    <property type="entry name" value="Tetratricopeptide repeat domain"/>
    <property type="match status" value="1"/>
</dbReference>
<organism evidence="8 9">
    <name type="scientific">Meganyctiphanes norvegica</name>
    <name type="common">Northern krill</name>
    <name type="synonym">Thysanopoda norvegica</name>
    <dbReference type="NCBI Taxonomy" id="48144"/>
    <lineage>
        <taxon>Eukaryota</taxon>
        <taxon>Metazoa</taxon>
        <taxon>Ecdysozoa</taxon>
        <taxon>Arthropoda</taxon>
        <taxon>Crustacea</taxon>
        <taxon>Multicrustacea</taxon>
        <taxon>Malacostraca</taxon>
        <taxon>Eumalacostraca</taxon>
        <taxon>Eucarida</taxon>
        <taxon>Euphausiacea</taxon>
        <taxon>Euphausiidae</taxon>
        <taxon>Meganyctiphanes</taxon>
    </lineage>
</organism>
<dbReference type="Pfam" id="PF18391">
    <property type="entry name" value="CHIP_TPR_N"/>
    <property type="match status" value="1"/>
</dbReference>
<dbReference type="InterPro" id="IPR041312">
    <property type="entry name" value="CHIP_TPR_N"/>
</dbReference>
<dbReference type="GO" id="GO:0000209">
    <property type="term" value="P:protein polyubiquitination"/>
    <property type="evidence" value="ECO:0007669"/>
    <property type="project" value="TreeGrafter"/>
</dbReference>
<dbReference type="GO" id="GO:0030018">
    <property type="term" value="C:Z disc"/>
    <property type="evidence" value="ECO:0007669"/>
    <property type="project" value="TreeGrafter"/>
</dbReference>
<keyword evidence="6" id="KW-0802">TPR repeat</keyword>
<evidence type="ECO:0000313" key="9">
    <source>
        <dbReference type="Proteomes" id="UP001497623"/>
    </source>
</evidence>
<proteinExistence type="predicted"/>
<gene>
    <name evidence="8" type="ORF">MNOR_LOCUS32832</name>
</gene>
<evidence type="ECO:0000256" key="3">
    <source>
        <dbReference type="ARBA" id="ARBA00022679"/>
    </source>
</evidence>
<dbReference type="SMART" id="SM00028">
    <property type="entry name" value="TPR"/>
    <property type="match status" value="3"/>
</dbReference>
<dbReference type="Gene3D" id="6.10.140.2020">
    <property type="match status" value="1"/>
</dbReference>
<evidence type="ECO:0000256" key="6">
    <source>
        <dbReference type="PROSITE-ProRule" id="PRU00339"/>
    </source>
</evidence>
<feature type="domain" description="CHIP N-terminal tetratricopeptide repeat" evidence="7">
    <location>
        <begin position="172"/>
        <end position="248"/>
    </location>
</feature>
<keyword evidence="3" id="KW-0808">Transferase</keyword>
<keyword evidence="5" id="KW-0833">Ubl conjugation pathway</keyword>
<feature type="repeat" description="TPR" evidence="6">
    <location>
        <begin position="124"/>
        <end position="157"/>
    </location>
</feature>
<dbReference type="InterPro" id="IPR019734">
    <property type="entry name" value="TPR_rpt"/>
</dbReference>
<dbReference type="Pfam" id="PF12895">
    <property type="entry name" value="ANAPC3"/>
    <property type="match status" value="1"/>
</dbReference>
<feature type="non-terminal residue" evidence="8">
    <location>
        <position position="249"/>
    </location>
</feature>
<evidence type="ECO:0000256" key="5">
    <source>
        <dbReference type="ARBA" id="ARBA00022786"/>
    </source>
</evidence>
<dbReference type="PROSITE" id="PS50005">
    <property type="entry name" value="TPR"/>
    <property type="match status" value="1"/>
</dbReference>
<dbReference type="GO" id="GO:0071218">
    <property type="term" value="P:cellular response to misfolded protein"/>
    <property type="evidence" value="ECO:0007669"/>
    <property type="project" value="TreeGrafter"/>
</dbReference>
<reference evidence="8 9" key="1">
    <citation type="submission" date="2024-05" db="EMBL/GenBank/DDBJ databases">
        <authorList>
            <person name="Wallberg A."/>
        </authorList>
    </citation>
    <scope>NUCLEOTIDE SEQUENCE [LARGE SCALE GENOMIC DNA]</scope>
</reference>
<dbReference type="GO" id="GO:0045862">
    <property type="term" value="P:positive regulation of proteolysis"/>
    <property type="evidence" value="ECO:0007669"/>
    <property type="project" value="TreeGrafter"/>
</dbReference>
<keyword evidence="9" id="KW-1185">Reference proteome</keyword>
<accession>A0AAV2S6F4</accession>
<dbReference type="Proteomes" id="UP001497623">
    <property type="component" value="Unassembled WGS sequence"/>
</dbReference>
<dbReference type="AlphaFoldDB" id="A0AAV2S6F4"/>
<protein>
    <recommendedName>
        <fullName evidence="2">RING-type E3 ubiquitin transferase</fullName>
        <ecNumber evidence="2">2.3.2.27</ecNumber>
    </recommendedName>
</protein>
<dbReference type="PANTHER" id="PTHR46803:SF2">
    <property type="entry name" value="E3 UBIQUITIN-PROTEIN LIGASE CHIP"/>
    <property type="match status" value="1"/>
</dbReference>
<dbReference type="GO" id="GO:0061630">
    <property type="term" value="F:ubiquitin protein ligase activity"/>
    <property type="evidence" value="ECO:0007669"/>
    <property type="project" value="UniProtKB-EC"/>
</dbReference>
<evidence type="ECO:0000256" key="2">
    <source>
        <dbReference type="ARBA" id="ARBA00012483"/>
    </source>
</evidence>
<dbReference type="EC" id="2.3.2.27" evidence="2"/>
<dbReference type="GO" id="GO:0006515">
    <property type="term" value="P:protein quality control for misfolded or incompletely synthesized proteins"/>
    <property type="evidence" value="ECO:0007669"/>
    <property type="project" value="TreeGrafter"/>
</dbReference>
<dbReference type="GO" id="GO:0051087">
    <property type="term" value="F:protein-folding chaperone binding"/>
    <property type="evidence" value="ECO:0007669"/>
    <property type="project" value="TreeGrafter"/>
</dbReference>
<dbReference type="InterPro" id="IPR011990">
    <property type="entry name" value="TPR-like_helical_dom_sf"/>
</dbReference>
<name>A0AAV2S6F4_MEGNR</name>
<dbReference type="GO" id="GO:0043161">
    <property type="term" value="P:proteasome-mediated ubiquitin-dependent protein catabolic process"/>
    <property type="evidence" value="ECO:0007669"/>
    <property type="project" value="TreeGrafter"/>
</dbReference>
<keyword evidence="4" id="KW-0677">Repeat</keyword>